<dbReference type="SUPFAM" id="SSF51556">
    <property type="entry name" value="Metallo-dependent hydrolases"/>
    <property type="match status" value="1"/>
</dbReference>
<dbReference type="InterPro" id="IPR006680">
    <property type="entry name" value="Amidohydro-rel"/>
</dbReference>
<evidence type="ECO:0000313" key="4">
    <source>
        <dbReference type="EMBL" id="CCW17845.1"/>
    </source>
</evidence>
<dbReference type="InterPro" id="IPR011059">
    <property type="entry name" value="Metal-dep_hydrolase_composite"/>
</dbReference>
<feature type="chain" id="PRO_5004108437" description="Amidohydrolase-related domain-containing protein" evidence="2">
    <location>
        <begin position="26"/>
        <end position="458"/>
    </location>
</feature>
<name>N1MKT4_9SPHN</name>
<comment type="caution">
    <text evidence="4">The sequence shown here is derived from an EMBL/GenBank/DDBJ whole genome shotgun (WGS) entry which is preliminary data.</text>
</comment>
<reference evidence="4 5" key="1">
    <citation type="submission" date="2013-03" db="EMBL/GenBank/DDBJ databases">
        <authorList>
            <person name="Le V."/>
        </authorList>
    </citation>
    <scope>NUCLEOTIDE SEQUENCE [LARGE SCALE GENOMIC DNA]</scope>
    <source>
        <strain evidence="4 5">BiD32</strain>
    </source>
</reference>
<dbReference type="AlphaFoldDB" id="N1MKT4"/>
<sequence>MTLFRYLCCAVPATLAILMGVAAYAAPARSPFTTDPYPSTYRAPRSADMLIVGATILDGRGGRIENGDILIRNGKIAAVGHELKARGAQVISARGRWVTPGLIDVHSHNGVYSTSDISEDSDPNSADIWVEHGVNVDDPAFGAAMRSGVTTLQVLPGSKPVFAGRSVVLKPVPASTVRGMKFPEASPGLKMACGDGPKRKDGAPTSRPGEVALVRAAFIEAKDYLNEWREYERSGERGKQPKRDLRLDALAGVLTGEIPVHMHCYRASDMSAMLGVAQEFGFKIRAFHHATGAYQIAEELRQAGTCVVVWSDWWSFKTEASDAIRENAAIVDAVGGCVMMLADLPYVGLRLNIEAAKAAAAGRRAGFNLPPEHIIRWITSAPAQLLGLEDRIGAVAPGLNADLVIWSTDPFSVYSNADQVFIDGALRYDRSKPDESLTPDLYLGRPTAEGDMHVKESM</sequence>
<dbReference type="RefSeq" id="WP_006956419.1">
    <property type="nucleotide sequence ID" value="NZ_CAVK010000107.1"/>
</dbReference>
<feature type="signal peptide" evidence="2">
    <location>
        <begin position="1"/>
        <end position="25"/>
    </location>
</feature>
<reference evidence="5" key="2">
    <citation type="submission" date="2013-04" db="EMBL/GenBank/DDBJ databases">
        <title>Bisphenol A degrading Sphingobium sp. strain BiD32.</title>
        <authorList>
            <person name="Nielsen J.L."/>
            <person name="Zhou N.A."/>
            <person name="Kjeldal H."/>
        </authorList>
    </citation>
    <scope>NUCLEOTIDE SEQUENCE [LARGE SCALE GENOMIC DNA]</scope>
    <source>
        <strain evidence="5">BiD32</strain>
    </source>
</reference>
<dbReference type="Pfam" id="PF01979">
    <property type="entry name" value="Amidohydro_1"/>
    <property type="match status" value="1"/>
</dbReference>
<dbReference type="Gene3D" id="2.30.40.10">
    <property type="entry name" value="Urease, subunit C, domain 1"/>
    <property type="match status" value="1"/>
</dbReference>
<evidence type="ECO:0000259" key="3">
    <source>
        <dbReference type="Pfam" id="PF01979"/>
    </source>
</evidence>
<dbReference type="Gene3D" id="3.20.20.140">
    <property type="entry name" value="Metal-dependent hydrolases"/>
    <property type="match status" value="1"/>
</dbReference>
<accession>N1MKT4</accession>
<organism evidence="4 5">
    <name type="scientific">Sphingobium indicum BiD32</name>
    <dbReference type="NCBI Taxonomy" id="1301087"/>
    <lineage>
        <taxon>Bacteria</taxon>
        <taxon>Pseudomonadati</taxon>
        <taxon>Pseudomonadota</taxon>
        <taxon>Alphaproteobacteria</taxon>
        <taxon>Sphingomonadales</taxon>
        <taxon>Sphingomonadaceae</taxon>
        <taxon>Sphingobium</taxon>
    </lineage>
</organism>
<dbReference type="EMBL" id="CAVK010000107">
    <property type="protein sequence ID" value="CCW17845.1"/>
    <property type="molecule type" value="Genomic_DNA"/>
</dbReference>
<dbReference type="GO" id="GO:0016810">
    <property type="term" value="F:hydrolase activity, acting on carbon-nitrogen (but not peptide) bonds"/>
    <property type="evidence" value="ECO:0007669"/>
    <property type="project" value="InterPro"/>
</dbReference>
<feature type="region of interest" description="Disordered" evidence="1">
    <location>
        <begin position="188"/>
        <end position="207"/>
    </location>
</feature>
<keyword evidence="2" id="KW-0732">Signal</keyword>
<gene>
    <name evidence="4" type="ORF">EBBID32_21940</name>
</gene>
<dbReference type="MEROPS" id="M38.978"/>
<feature type="domain" description="Amidohydrolase-related" evidence="3">
    <location>
        <begin position="343"/>
        <end position="424"/>
    </location>
</feature>
<dbReference type="PANTHER" id="PTHR43135:SF3">
    <property type="entry name" value="ALPHA-D-RIBOSE 1-METHYLPHOSPHONATE 5-TRIPHOSPHATE DIPHOSPHATASE"/>
    <property type="match status" value="1"/>
</dbReference>
<proteinExistence type="predicted"/>
<protein>
    <recommendedName>
        <fullName evidence="3">Amidohydrolase-related domain-containing protein</fullName>
    </recommendedName>
</protein>
<evidence type="ECO:0000256" key="1">
    <source>
        <dbReference type="SAM" id="MobiDB-lite"/>
    </source>
</evidence>
<dbReference type="InterPro" id="IPR051781">
    <property type="entry name" value="Metallo-dep_Hydrolase"/>
</dbReference>
<evidence type="ECO:0000313" key="5">
    <source>
        <dbReference type="Proteomes" id="UP000013201"/>
    </source>
</evidence>
<dbReference type="Proteomes" id="UP000013201">
    <property type="component" value="Unassembled WGS sequence"/>
</dbReference>
<evidence type="ECO:0000256" key="2">
    <source>
        <dbReference type="SAM" id="SignalP"/>
    </source>
</evidence>
<dbReference type="InterPro" id="IPR032466">
    <property type="entry name" value="Metal_Hydrolase"/>
</dbReference>
<keyword evidence="5" id="KW-1185">Reference proteome</keyword>
<dbReference type="PANTHER" id="PTHR43135">
    <property type="entry name" value="ALPHA-D-RIBOSE 1-METHYLPHOSPHONATE 5-TRIPHOSPHATE DIPHOSPHATASE"/>
    <property type="match status" value="1"/>
</dbReference>
<dbReference type="SUPFAM" id="SSF51338">
    <property type="entry name" value="Composite domain of metallo-dependent hydrolases"/>
    <property type="match status" value="1"/>
</dbReference>